<reference evidence="1" key="1">
    <citation type="submission" date="2020-11" db="EMBL/GenBank/DDBJ databases">
        <authorList>
            <person name="Tran Van P."/>
        </authorList>
    </citation>
    <scope>NUCLEOTIDE SEQUENCE</scope>
</reference>
<dbReference type="Gene3D" id="1.10.10.60">
    <property type="entry name" value="Homeodomain-like"/>
    <property type="match status" value="1"/>
</dbReference>
<sequence length="230" mass="25978">MISSSCFGQKTLHRSINQHTTKKKGQLRAAQHLLRVTCILAEEDEHAKLIPAELLNLKDEWQLVQFLEAEQTDWSNMAAKEQHLLYYPKHSTRRKAKNLKVVTHVNLEQAMLEWFSQHRAQNMPMMQKKADEFALRLGIENFKCPKWGAKAFQSASQDIQPNIGESASVDPTPVRECGCQHQAVRPVIIADCFLHAHFVLPVDEEAAARVLPPAASAEDPDDPLPLDTNS</sequence>
<evidence type="ECO:0000313" key="1">
    <source>
        <dbReference type="EMBL" id="CAD7574113.1"/>
    </source>
</evidence>
<dbReference type="AlphaFoldDB" id="A0A7R9P905"/>
<organism evidence="1">
    <name type="scientific">Timema californicum</name>
    <name type="common">California timema</name>
    <name type="synonym">Walking stick</name>
    <dbReference type="NCBI Taxonomy" id="61474"/>
    <lineage>
        <taxon>Eukaryota</taxon>
        <taxon>Metazoa</taxon>
        <taxon>Ecdysozoa</taxon>
        <taxon>Arthropoda</taxon>
        <taxon>Hexapoda</taxon>
        <taxon>Insecta</taxon>
        <taxon>Pterygota</taxon>
        <taxon>Neoptera</taxon>
        <taxon>Polyneoptera</taxon>
        <taxon>Phasmatodea</taxon>
        <taxon>Timematodea</taxon>
        <taxon>Timematoidea</taxon>
        <taxon>Timematidae</taxon>
        <taxon>Timema</taxon>
    </lineage>
</organism>
<accession>A0A7R9P905</accession>
<protein>
    <submittedName>
        <fullName evidence="1">(California timema) hypothetical protein</fullName>
    </submittedName>
</protein>
<proteinExistence type="predicted"/>
<gene>
    <name evidence="1" type="ORF">TCMB3V08_LOCUS6733</name>
</gene>
<dbReference type="EMBL" id="OE182103">
    <property type="protein sequence ID" value="CAD7574113.1"/>
    <property type="molecule type" value="Genomic_DNA"/>
</dbReference>
<name>A0A7R9P905_TIMCA</name>